<organism evidence="1 3">
    <name type="scientific">Medicago truncatula</name>
    <name type="common">Barrel medic</name>
    <name type="synonym">Medicago tribuloides</name>
    <dbReference type="NCBI Taxonomy" id="3880"/>
    <lineage>
        <taxon>Eukaryota</taxon>
        <taxon>Viridiplantae</taxon>
        <taxon>Streptophyta</taxon>
        <taxon>Embryophyta</taxon>
        <taxon>Tracheophyta</taxon>
        <taxon>Spermatophyta</taxon>
        <taxon>Magnoliopsida</taxon>
        <taxon>eudicotyledons</taxon>
        <taxon>Gunneridae</taxon>
        <taxon>Pentapetalae</taxon>
        <taxon>rosids</taxon>
        <taxon>fabids</taxon>
        <taxon>Fabales</taxon>
        <taxon>Fabaceae</taxon>
        <taxon>Papilionoideae</taxon>
        <taxon>50 kb inversion clade</taxon>
        <taxon>NPAAA clade</taxon>
        <taxon>Hologalegina</taxon>
        <taxon>IRL clade</taxon>
        <taxon>Trifolieae</taxon>
        <taxon>Medicago</taxon>
    </lineage>
</organism>
<dbReference type="Proteomes" id="UP000002051">
    <property type="component" value="Unassembled WGS sequence"/>
</dbReference>
<gene>
    <name evidence="1" type="ordered locus">MTR_7g451350</name>
</gene>
<sequence length="151" mass="17146">MVQFLWSNTKILQLVGSMWSDAEIWFNSTCSNTIIESFWFRVHFELKSLHKVGADFLFSMRVLLVAQEAMSCTLLQSVRNKPDQGLSGCVFDIKVCNGPEDGFYTIDEPHLVTGSQNVDILECRDSCCNTTIIETSISKVGLKRSLEHNFR</sequence>
<reference evidence="1 3" key="1">
    <citation type="journal article" date="2011" name="Nature">
        <title>The Medicago genome provides insight into the evolution of rhizobial symbioses.</title>
        <authorList>
            <person name="Young N.D."/>
            <person name="Debelle F."/>
            <person name="Oldroyd G.E."/>
            <person name="Geurts R."/>
            <person name="Cannon S.B."/>
            <person name="Udvardi M.K."/>
            <person name="Benedito V.A."/>
            <person name="Mayer K.F."/>
            <person name="Gouzy J."/>
            <person name="Schoof H."/>
            <person name="Van de Peer Y."/>
            <person name="Proost S."/>
            <person name="Cook D.R."/>
            <person name="Meyers B.C."/>
            <person name="Spannagl M."/>
            <person name="Cheung F."/>
            <person name="De Mita S."/>
            <person name="Krishnakumar V."/>
            <person name="Gundlach H."/>
            <person name="Zhou S."/>
            <person name="Mudge J."/>
            <person name="Bharti A.K."/>
            <person name="Murray J.D."/>
            <person name="Naoumkina M.A."/>
            <person name="Rosen B."/>
            <person name="Silverstein K.A."/>
            <person name="Tang H."/>
            <person name="Rombauts S."/>
            <person name="Zhao P.X."/>
            <person name="Zhou P."/>
            <person name="Barbe V."/>
            <person name="Bardou P."/>
            <person name="Bechner M."/>
            <person name="Bellec A."/>
            <person name="Berger A."/>
            <person name="Berges H."/>
            <person name="Bidwell S."/>
            <person name="Bisseling T."/>
            <person name="Choisne N."/>
            <person name="Couloux A."/>
            <person name="Denny R."/>
            <person name="Deshpande S."/>
            <person name="Dai X."/>
            <person name="Doyle J.J."/>
            <person name="Dudez A.M."/>
            <person name="Farmer A.D."/>
            <person name="Fouteau S."/>
            <person name="Franken C."/>
            <person name="Gibelin C."/>
            <person name="Gish J."/>
            <person name="Goldstein S."/>
            <person name="Gonzalez A.J."/>
            <person name="Green P.J."/>
            <person name="Hallab A."/>
            <person name="Hartog M."/>
            <person name="Hua A."/>
            <person name="Humphray S.J."/>
            <person name="Jeong D.H."/>
            <person name="Jing Y."/>
            <person name="Jocker A."/>
            <person name="Kenton S.M."/>
            <person name="Kim D.J."/>
            <person name="Klee K."/>
            <person name="Lai H."/>
            <person name="Lang C."/>
            <person name="Lin S."/>
            <person name="Macmil S.L."/>
            <person name="Magdelenat G."/>
            <person name="Matthews L."/>
            <person name="McCorrison J."/>
            <person name="Monaghan E.L."/>
            <person name="Mun J.H."/>
            <person name="Najar F.Z."/>
            <person name="Nicholson C."/>
            <person name="Noirot C."/>
            <person name="O'Bleness M."/>
            <person name="Paule C.R."/>
            <person name="Poulain J."/>
            <person name="Prion F."/>
            <person name="Qin B."/>
            <person name="Qu C."/>
            <person name="Retzel E.F."/>
            <person name="Riddle C."/>
            <person name="Sallet E."/>
            <person name="Samain S."/>
            <person name="Samson N."/>
            <person name="Sanders I."/>
            <person name="Saurat O."/>
            <person name="Scarpelli C."/>
            <person name="Schiex T."/>
            <person name="Segurens B."/>
            <person name="Severin A.J."/>
            <person name="Sherrier D.J."/>
            <person name="Shi R."/>
            <person name="Sims S."/>
            <person name="Singer S.R."/>
            <person name="Sinharoy S."/>
            <person name="Sterck L."/>
            <person name="Viollet A."/>
            <person name="Wang B.B."/>
            <person name="Wang K."/>
            <person name="Wang M."/>
            <person name="Wang X."/>
            <person name="Warfsmann J."/>
            <person name="Weissenbach J."/>
            <person name="White D.D."/>
            <person name="White J.D."/>
            <person name="Wiley G.B."/>
            <person name="Wincker P."/>
            <person name="Xing Y."/>
            <person name="Yang L."/>
            <person name="Yao Z."/>
            <person name="Ying F."/>
            <person name="Zhai J."/>
            <person name="Zhou L."/>
            <person name="Zuber A."/>
            <person name="Denarie J."/>
            <person name="Dixon R.A."/>
            <person name="May G.D."/>
            <person name="Schwartz D.C."/>
            <person name="Rogers J."/>
            <person name="Quetier F."/>
            <person name="Town C.D."/>
            <person name="Roe B.A."/>
        </authorList>
    </citation>
    <scope>NUCLEOTIDE SEQUENCE [LARGE SCALE GENOMIC DNA]</scope>
    <source>
        <strain evidence="1">A17</strain>
        <strain evidence="2 3">cv. Jemalong A17</strain>
    </source>
</reference>
<accession>A0A072U9K5</accession>
<dbReference type="EMBL" id="CM001223">
    <property type="protein sequence ID" value="KEH22485.1"/>
    <property type="molecule type" value="Genomic_DNA"/>
</dbReference>
<proteinExistence type="predicted"/>
<dbReference type="HOGENOM" id="CLU_1734215_0_0_1"/>
<evidence type="ECO:0000313" key="1">
    <source>
        <dbReference type="EMBL" id="KEH22485.1"/>
    </source>
</evidence>
<dbReference type="AlphaFoldDB" id="A0A072U9K5"/>
<name>A0A072U9K5_MEDTR</name>
<dbReference type="EnsemblPlants" id="KEH22485">
    <property type="protein sequence ID" value="KEH22485"/>
    <property type="gene ID" value="MTR_7g451350"/>
</dbReference>
<protein>
    <submittedName>
        <fullName evidence="1 2">Uncharacterized protein</fullName>
    </submittedName>
</protein>
<evidence type="ECO:0000313" key="3">
    <source>
        <dbReference type="Proteomes" id="UP000002051"/>
    </source>
</evidence>
<reference evidence="1 3" key="2">
    <citation type="journal article" date="2014" name="BMC Genomics">
        <title>An improved genome release (version Mt4.0) for the model legume Medicago truncatula.</title>
        <authorList>
            <person name="Tang H."/>
            <person name="Krishnakumar V."/>
            <person name="Bidwell S."/>
            <person name="Rosen B."/>
            <person name="Chan A."/>
            <person name="Zhou S."/>
            <person name="Gentzbittel L."/>
            <person name="Childs K.L."/>
            <person name="Yandell M."/>
            <person name="Gundlach H."/>
            <person name="Mayer K.F."/>
            <person name="Schwartz D.C."/>
            <person name="Town C.D."/>
        </authorList>
    </citation>
    <scope>GENOME REANNOTATION</scope>
    <source>
        <strain evidence="1">A17</strain>
        <strain evidence="2 3">cv. Jemalong A17</strain>
    </source>
</reference>
<keyword evidence="3" id="KW-1185">Reference proteome</keyword>
<reference evidence="2" key="3">
    <citation type="submission" date="2015-04" db="UniProtKB">
        <authorList>
            <consortium name="EnsemblPlants"/>
        </authorList>
    </citation>
    <scope>IDENTIFICATION</scope>
    <source>
        <strain evidence="2">cv. Jemalong A17</strain>
    </source>
</reference>
<evidence type="ECO:0000313" key="2">
    <source>
        <dbReference type="EnsemblPlants" id="KEH22485"/>
    </source>
</evidence>